<dbReference type="AlphaFoldDB" id="A0A6P8X521"/>
<organism evidence="12 13">
    <name type="scientific">Drosophila albomicans</name>
    <name type="common">Fruit fly</name>
    <dbReference type="NCBI Taxonomy" id="7291"/>
    <lineage>
        <taxon>Eukaryota</taxon>
        <taxon>Metazoa</taxon>
        <taxon>Ecdysozoa</taxon>
        <taxon>Arthropoda</taxon>
        <taxon>Hexapoda</taxon>
        <taxon>Insecta</taxon>
        <taxon>Pterygota</taxon>
        <taxon>Neoptera</taxon>
        <taxon>Endopterygota</taxon>
        <taxon>Diptera</taxon>
        <taxon>Brachycera</taxon>
        <taxon>Muscomorpha</taxon>
        <taxon>Ephydroidea</taxon>
        <taxon>Drosophilidae</taxon>
        <taxon>Drosophila</taxon>
    </lineage>
</organism>
<evidence type="ECO:0000256" key="1">
    <source>
        <dbReference type="ARBA" id="ARBA00004245"/>
    </source>
</evidence>
<dbReference type="InterPro" id="IPR019821">
    <property type="entry name" value="Kinesin_motor_CS"/>
</dbReference>
<feature type="domain" description="Kinesin motor" evidence="11">
    <location>
        <begin position="83"/>
        <end position="476"/>
    </location>
</feature>
<dbReference type="GO" id="GO:0016887">
    <property type="term" value="F:ATP hydrolysis activity"/>
    <property type="evidence" value="ECO:0007669"/>
    <property type="project" value="TreeGrafter"/>
</dbReference>
<reference evidence="13" key="1">
    <citation type="submission" date="2025-08" db="UniProtKB">
        <authorList>
            <consortium name="RefSeq"/>
        </authorList>
    </citation>
    <scope>IDENTIFICATION</scope>
    <source>
        <strain evidence="13">15112-1751.03</strain>
        <tissue evidence="13">Whole Adult</tissue>
    </source>
</reference>
<keyword evidence="6" id="KW-0206">Cytoskeleton</keyword>
<dbReference type="PANTHER" id="PTHR24115">
    <property type="entry name" value="KINESIN-RELATED"/>
    <property type="match status" value="1"/>
</dbReference>
<keyword evidence="2 8" id="KW-0493">Microtubule</keyword>
<name>A0A6P8X521_DROAB</name>
<dbReference type="PROSITE" id="PS50067">
    <property type="entry name" value="KINESIN_MOTOR_2"/>
    <property type="match status" value="1"/>
</dbReference>
<evidence type="ECO:0000256" key="2">
    <source>
        <dbReference type="ARBA" id="ARBA00022701"/>
    </source>
</evidence>
<keyword evidence="9" id="KW-0175">Coiled coil</keyword>
<evidence type="ECO:0000259" key="11">
    <source>
        <dbReference type="PROSITE" id="PS50067"/>
    </source>
</evidence>
<keyword evidence="3 7" id="KW-0547">Nucleotide-binding</keyword>
<dbReference type="SUPFAM" id="SSF52540">
    <property type="entry name" value="P-loop containing nucleoside triphosphate hydrolases"/>
    <property type="match status" value="1"/>
</dbReference>
<evidence type="ECO:0000256" key="8">
    <source>
        <dbReference type="RuleBase" id="RU000394"/>
    </source>
</evidence>
<dbReference type="InterPro" id="IPR027640">
    <property type="entry name" value="Kinesin-like_fam"/>
</dbReference>
<feature type="binding site" evidence="7">
    <location>
        <begin position="166"/>
        <end position="173"/>
    </location>
    <ligand>
        <name>ATP</name>
        <dbReference type="ChEBI" id="CHEBI:30616"/>
    </ligand>
</feature>
<dbReference type="PRINTS" id="PR00380">
    <property type="entry name" value="KINESINHEAVY"/>
</dbReference>
<dbReference type="RefSeq" id="XP_034106350.1">
    <property type="nucleotide sequence ID" value="XM_034250459.2"/>
</dbReference>
<dbReference type="GO" id="GO:0005874">
    <property type="term" value="C:microtubule"/>
    <property type="evidence" value="ECO:0007669"/>
    <property type="project" value="UniProtKB-KW"/>
</dbReference>
<feature type="coiled-coil region" evidence="9">
    <location>
        <begin position="501"/>
        <end position="528"/>
    </location>
</feature>
<dbReference type="InterPro" id="IPR027417">
    <property type="entry name" value="P-loop_NTPase"/>
</dbReference>
<dbReference type="OrthoDB" id="123929at2759"/>
<dbReference type="GO" id="GO:0003777">
    <property type="term" value="F:microtubule motor activity"/>
    <property type="evidence" value="ECO:0007669"/>
    <property type="project" value="InterPro"/>
</dbReference>
<dbReference type="InterPro" id="IPR036961">
    <property type="entry name" value="Kinesin_motor_dom_sf"/>
</dbReference>
<keyword evidence="5 7" id="KW-0505">Motor protein</keyword>
<evidence type="ECO:0000256" key="4">
    <source>
        <dbReference type="ARBA" id="ARBA00022840"/>
    </source>
</evidence>
<feature type="compositionally biased region" description="Acidic residues" evidence="10">
    <location>
        <begin position="44"/>
        <end position="61"/>
    </location>
</feature>
<evidence type="ECO:0000313" key="13">
    <source>
        <dbReference type="RefSeq" id="XP_034106350.1"/>
    </source>
</evidence>
<evidence type="ECO:0000256" key="9">
    <source>
        <dbReference type="SAM" id="Coils"/>
    </source>
</evidence>
<dbReference type="Pfam" id="PF00225">
    <property type="entry name" value="Kinesin"/>
    <property type="match status" value="1"/>
</dbReference>
<dbReference type="GO" id="GO:0005524">
    <property type="term" value="F:ATP binding"/>
    <property type="evidence" value="ECO:0007669"/>
    <property type="project" value="UniProtKB-UniRule"/>
</dbReference>
<comment type="subcellular location">
    <subcellularLocation>
        <location evidence="1">Cytoplasm</location>
        <location evidence="1">Cytoskeleton</location>
    </subcellularLocation>
</comment>
<evidence type="ECO:0000256" key="3">
    <source>
        <dbReference type="ARBA" id="ARBA00022741"/>
    </source>
</evidence>
<dbReference type="SMART" id="SM00129">
    <property type="entry name" value="KISc"/>
    <property type="match status" value="1"/>
</dbReference>
<keyword evidence="12" id="KW-1185">Reference proteome</keyword>
<feature type="coiled-coil region" evidence="9">
    <location>
        <begin position="582"/>
        <end position="609"/>
    </location>
</feature>
<feature type="region of interest" description="Disordered" evidence="10">
    <location>
        <begin position="1"/>
        <end position="83"/>
    </location>
</feature>
<dbReference type="CTD" id="44870"/>
<sequence length="618" mass="70477">MEKHDVHHVPHSREVRSFLMPRDPSVDRRFRPRPNKQQRLFDEVIMESDDNSSTDASDTESEYASTNYEDEGSSTEHSEVESGPQVFLRLRPVESPSKLYVVSDDGNVLITSAAPNENSSNNMNRMEKHYSFSSIFDSSVGQRDIYDKCVGPKIMEEECVTIMAYGTSGSGKTYTLLGDNAMAGVIPRALENIFTMYKNQLYTTPKVKLVNAHMLLLEDDVVLEELQARRQLLALCPDISAQYNRLHHAIQGDHEFVPLESEDVSVMIWVSFVEIYNELVYDLLTLPPKQASMSEPRRKNLKIVCNKGQVFIKGLTSIFVKSGEEAIKLLRLGQQRITYASTAVNANSSRSHCVFTVNVLKYHRSGMTTCSSYKFCDLAGSERVDKTGTIGSRLREAQRINTSLMVLGRCLDAASSTKKKNNADVIPYRDSKLTLLLQPALLGTERLAMIVTVTPLDKYFEENLNVLSFASIAKDIIFKKPIIKQHNTRYSGFAESNLPSAIRDMKRIEELEEQNYKLQAEIDQMNYQHVLQMQLLEEKLRKELTDRFQASLEMNIKQGEERLQKMLHMQSREFEAKMASVNRKHAEKVEDLEDKIEELKDEIEELKSPNSDIEIIDD</sequence>
<dbReference type="Proteomes" id="UP000515160">
    <property type="component" value="Chromosome 3"/>
</dbReference>
<dbReference type="PROSITE" id="PS00411">
    <property type="entry name" value="KINESIN_MOTOR_1"/>
    <property type="match status" value="1"/>
</dbReference>
<dbReference type="GeneID" id="117569329"/>
<comment type="similarity">
    <text evidence="7 8">Belongs to the TRAFAC class myosin-kinesin ATPase superfamily. Kinesin family.</text>
</comment>
<keyword evidence="4 7" id="KW-0067">ATP-binding</keyword>
<feature type="compositionally biased region" description="Basic and acidic residues" evidence="10">
    <location>
        <begin position="1"/>
        <end position="16"/>
    </location>
</feature>
<evidence type="ECO:0000313" key="12">
    <source>
        <dbReference type="Proteomes" id="UP000515160"/>
    </source>
</evidence>
<evidence type="ECO:0000256" key="7">
    <source>
        <dbReference type="PROSITE-ProRule" id="PRU00283"/>
    </source>
</evidence>
<dbReference type="InterPro" id="IPR001752">
    <property type="entry name" value="Kinesin_motor_dom"/>
</dbReference>
<evidence type="ECO:0000256" key="6">
    <source>
        <dbReference type="ARBA" id="ARBA00023212"/>
    </source>
</evidence>
<dbReference type="Gene3D" id="3.40.850.10">
    <property type="entry name" value="Kinesin motor domain"/>
    <property type="match status" value="1"/>
</dbReference>
<dbReference type="GO" id="GO:0005871">
    <property type="term" value="C:kinesin complex"/>
    <property type="evidence" value="ECO:0007669"/>
    <property type="project" value="TreeGrafter"/>
</dbReference>
<dbReference type="PANTHER" id="PTHR24115:SF1008">
    <property type="entry name" value="KINESIN-LIKE PROTEIN SUBITO"/>
    <property type="match status" value="1"/>
</dbReference>
<protein>
    <recommendedName>
        <fullName evidence="8">Kinesin-like protein</fullName>
    </recommendedName>
</protein>
<evidence type="ECO:0000256" key="5">
    <source>
        <dbReference type="ARBA" id="ARBA00023175"/>
    </source>
</evidence>
<proteinExistence type="inferred from homology"/>
<dbReference type="GO" id="GO:0007018">
    <property type="term" value="P:microtubule-based movement"/>
    <property type="evidence" value="ECO:0007669"/>
    <property type="project" value="InterPro"/>
</dbReference>
<gene>
    <name evidence="13" type="primary">LOC117569329</name>
</gene>
<evidence type="ECO:0000256" key="10">
    <source>
        <dbReference type="SAM" id="MobiDB-lite"/>
    </source>
</evidence>
<accession>A0A6P8X521</accession>
<dbReference type="GO" id="GO:0005634">
    <property type="term" value="C:nucleus"/>
    <property type="evidence" value="ECO:0007669"/>
    <property type="project" value="TreeGrafter"/>
</dbReference>
<dbReference type="GO" id="GO:0008017">
    <property type="term" value="F:microtubule binding"/>
    <property type="evidence" value="ECO:0007669"/>
    <property type="project" value="InterPro"/>
</dbReference>
<keyword evidence="6" id="KW-0963">Cytoplasm</keyword>